<dbReference type="EMBL" id="NXNI01000001">
    <property type="protein sequence ID" value="PCR90432.1"/>
    <property type="molecule type" value="Genomic_DNA"/>
</dbReference>
<feature type="domain" description="DUF7511" evidence="2">
    <location>
        <begin position="29"/>
        <end position="75"/>
    </location>
</feature>
<protein>
    <recommendedName>
        <fullName evidence="2">DUF7511 domain-containing protein</fullName>
    </recommendedName>
</protein>
<proteinExistence type="predicted"/>
<gene>
    <name evidence="3" type="ORF">CP557_07785</name>
</gene>
<keyword evidence="4" id="KW-1185">Reference proteome</keyword>
<name>A0A2A5QUC7_9EURY</name>
<dbReference type="Pfam" id="PF24351">
    <property type="entry name" value="DUF7511"/>
    <property type="match status" value="1"/>
</dbReference>
<accession>A0A2A5QUC7</accession>
<dbReference type="RefSeq" id="WP_097379381.1">
    <property type="nucleotide sequence ID" value="NZ_NXNI01000001.1"/>
</dbReference>
<organism evidence="3 4">
    <name type="scientific">Natrinema ejinorense</name>
    <dbReference type="NCBI Taxonomy" id="373386"/>
    <lineage>
        <taxon>Archaea</taxon>
        <taxon>Methanobacteriati</taxon>
        <taxon>Methanobacteriota</taxon>
        <taxon>Stenosarchaea group</taxon>
        <taxon>Halobacteria</taxon>
        <taxon>Halobacteriales</taxon>
        <taxon>Natrialbaceae</taxon>
        <taxon>Natrinema</taxon>
    </lineage>
</organism>
<sequence length="75" mass="8503">MNGSTGGYGDRSPRQRLATATRYSTDDLDLESIVVRHEHRPDRWTITPRECPEAKQVTTWLSADADAVVDLEECR</sequence>
<dbReference type="AlphaFoldDB" id="A0A2A5QUC7"/>
<comment type="caution">
    <text evidence="3">The sequence shown here is derived from an EMBL/GenBank/DDBJ whole genome shotgun (WGS) entry which is preliminary data.</text>
</comment>
<dbReference type="OrthoDB" id="186853at2157"/>
<dbReference type="Proteomes" id="UP000219689">
    <property type="component" value="Unassembled WGS sequence"/>
</dbReference>
<reference evidence="3 4" key="1">
    <citation type="submission" date="2017-09" db="EMBL/GenBank/DDBJ databases">
        <title>Genome sequences of Natrinema ejinorence JCM 13890T.</title>
        <authorList>
            <person name="Roh S.W."/>
            <person name="Kim Y.B."/>
            <person name="Kim J.Y."/>
        </authorList>
    </citation>
    <scope>NUCLEOTIDE SEQUENCE [LARGE SCALE GENOMIC DNA]</scope>
    <source>
        <strain evidence="3 4">JCM 13890</strain>
    </source>
</reference>
<evidence type="ECO:0000313" key="4">
    <source>
        <dbReference type="Proteomes" id="UP000219689"/>
    </source>
</evidence>
<feature type="region of interest" description="Disordered" evidence="1">
    <location>
        <begin position="1"/>
        <end position="22"/>
    </location>
</feature>
<evidence type="ECO:0000259" key="2">
    <source>
        <dbReference type="Pfam" id="PF24351"/>
    </source>
</evidence>
<evidence type="ECO:0000313" key="3">
    <source>
        <dbReference type="EMBL" id="PCR90432.1"/>
    </source>
</evidence>
<evidence type="ECO:0000256" key="1">
    <source>
        <dbReference type="SAM" id="MobiDB-lite"/>
    </source>
</evidence>
<dbReference type="InterPro" id="IPR055933">
    <property type="entry name" value="DUF7511"/>
</dbReference>